<dbReference type="GO" id="GO:0016887">
    <property type="term" value="F:ATP hydrolysis activity"/>
    <property type="evidence" value="ECO:0007669"/>
    <property type="project" value="InterPro"/>
</dbReference>
<evidence type="ECO:0000256" key="2">
    <source>
        <dbReference type="ARBA" id="ARBA00022840"/>
    </source>
</evidence>
<organism evidence="4 5">
    <name type="scientific">Natrialba swarupiae</name>
    <dbReference type="NCBI Taxonomy" id="2448032"/>
    <lineage>
        <taxon>Archaea</taxon>
        <taxon>Methanobacteriati</taxon>
        <taxon>Methanobacteriota</taxon>
        <taxon>Stenosarchaea group</taxon>
        <taxon>Halobacteria</taxon>
        <taxon>Halobacteriales</taxon>
        <taxon>Natrialbaceae</taxon>
        <taxon>Natrialba</taxon>
    </lineage>
</organism>
<evidence type="ECO:0000313" key="4">
    <source>
        <dbReference type="EMBL" id="TYT62703.1"/>
    </source>
</evidence>
<keyword evidence="1" id="KW-0547">Nucleotide-binding</keyword>
<protein>
    <submittedName>
        <fullName evidence="4">ATP-binding cassette domain-containing protein</fullName>
    </submittedName>
</protein>
<comment type="caution">
    <text evidence="4">The sequence shown here is derived from an EMBL/GenBank/DDBJ whole genome shotgun (WGS) entry which is preliminary data.</text>
</comment>
<evidence type="ECO:0000313" key="5">
    <source>
        <dbReference type="Proteomes" id="UP000324104"/>
    </source>
</evidence>
<dbReference type="EMBL" id="VTAW01000006">
    <property type="protein sequence ID" value="TYT62703.1"/>
    <property type="molecule type" value="Genomic_DNA"/>
</dbReference>
<name>A0A5D5ANX4_9EURY</name>
<dbReference type="InterPro" id="IPR027417">
    <property type="entry name" value="P-loop_NTPase"/>
</dbReference>
<evidence type="ECO:0000259" key="3">
    <source>
        <dbReference type="PROSITE" id="PS50893"/>
    </source>
</evidence>
<dbReference type="PROSITE" id="PS50893">
    <property type="entry name" value="ABC_TRANSPORTER_2"/>
    <property type="match status" value="1"/>
</dbReference>
<dbReference type="PIRSF" id="PIRSF037116">
    <property type="entry name" value="CP_lyase_PhnK"/>
    <property type="match status" value="1"/>
</dbReference>
<evidence type="ECO:0000256" key="1">
    <source>
        <dbReference type="ARBA" id="ARBA00022741"/>
    </source>
</evidence>
<dbReference type="InterPro" id="IPR012700">
    <property type="entry name" value="PhnK"/>
</dbReference>
<keyword evidence="5" id="KW-1185">Reference proteome</keyword>
<feature type="domain" description="ABC transporter" evidence="3">
    <location>
        <begin position="40"/>
        <end position="286"/>
    </location>
</feature>
<reference evidence="4 5" key="1">
    <citation type="submission" date="2019-08" db="EMBL/GenBank/DDBJ databases">
        <title>Archaea genome.</title>
        <authorList>
            <person name="Kajale S."/>
            <person name="Shouche Y."/>
            <person name="Deshpande N."/>
            <person name="Sharma A."/>
        </authorList>
    </citation>
    <scope>NUCLEOTIDE SEQUENCE [LARGE SCALE GENOMIC DNA]</scope>
    <source>
        <strain evidence="4 5">ESP3B_9</strain>
    </source>
</reference>
<accession>A0A5D5ANX4</accession>
<sequence length="290" mass="31597">MSGPARVERFPDSEADDDVVLRARGIEKQYGSSCGDCVELTGDDAGTNQCPTCGTIVAVADADLELHRGEVLGIVGESGSGKSSLAEILALELEATAGTVDYAGFEGNLLEADYQQRHRLRHEEIGLVHQHIRNGLTLSFTGGGNVAEKLLAAGWRHYGDVRERLTELFEATEVPVDRMDDPTSTYSGGMQRRVQIAKAIANGPGLIVLDEPTTGLDVSVQARVLDMFREIQREEDVSTIVVSHDLGVIRLLADRTLVMRHGRIVESGLTDRILEDPHHEYTQTLINSIL</sequence>
<dbReference type="Gene3D" id="3.40.50.300">
    <property type="entry name" value="P-loop containing nucleotide triphosphate hydrolases"/>
    <property type="match status" value="1"/>
</dbReference>
<dbReference type="AlphaFoldDB" id="A0A5D5ANX4"/>
<dbReference type="SMART" id="SM00382">
    <property type="entry name" value="AAA"/>
    <property type="match status" value="1"/>
</dbReference>
<dbReference type="RefSeq" id="WP_149080720.1">
    <property type="nucleotide sequence ID" value="NZ_VTAW01000006.1"/>
</dbReference>
<dbReference type="GO" id="GO:0019700">
    <property type="term" value="P:organic phosphonate catabolic process"/>
    <property type="evidence" value="ECO:0007669"/>
    <property type="project" value="TreeGrafter"/>
</dbReference>
<dbReference type="Proteomes" id="UP000324104">
    <property type="component" value="Unassembled WGS sequence"/>
</dbReference>
<dbReference type="InterPro" id="IPR003593">
    <property type="entry name" value="AAA+_ATPase"/>
</dbReference>
<dbReference type="InterPro" id="IPR017871">
    <property type="entry name" value="ABC_transporter-like_CS"/>
</dbReference>
<dbReference type="SUPFAM" id="SSF52540">
    <property type="entry name" value="P-loop containing nucleoside triphosphate hydrolases"/>
    <property type="match status" value="1"/>
</dbReference>
<gene>
    <name evidence="4" type="ORF">FYC77_06625</name>
</gene>
<keyword evidence="2 4" id="KW-0067">ATP-binding</keyword>
<dbReference type="GO" id="GO:0005524">
    <property type="term" value="F:ATP binding"/>
    <property type="evidence" value="ECO:0007669"/>
    <property type="project" value="UniProtKB-KW"/>
</dbReference>
<dbReference type="PROSITE" id="PS00211">
    <property type="entry name" value="ABC_TRANSPORTER_1"/>
    <property type="match status" value="1"/>
</dbReference>
<proteinExistence type="predicted"/>
<dbReference type="Pfam" id="PF00005">
    <property type="entry name" value="ABC_tran"/>
    <property type="match status" value="1"/>
</dbReference>
<dbReference type="PANTHER" id="PTHR42764">
    <property type="entry name" value="PHOSPHONATES UTILIZATION ATP-BINDING PROTEIN PHNK-RELATED"/>
    <property type="match status" value="1"/>
</dbReference>
<dbReference type="PANTHER" id="PTHR42764:SF1">
    <property type="entry name" value="PHOSPHONATES UTILIZATION ATP-BINDING PROTEIN PHNK-RELATED"/>
    <property type="match status" value="1"/>
</dbReference>
<dbReference type="InterPro" id="IPR003439">
    <property type="entry name" value="ABC_transporter-like_ATP-bd"/>
</dbReference>